<keyword evidence="4" id="KW-1185">Reference proteome</keyword>
<dbReference type="CDD" id="cd00956">
    <property type="entry name" value="Transaldolase_FSA"/>
    <property type="match status" value="1"/>
</dbReference>
<dbReference type="InterPro" id="IPR018225">
    <property type="entry name" value="Transaldolase_AS"/>
</dbReference>
<keyword evidence="2" id="KW-0704">Schiff base</keyword>
<evidence type="ECO:0000313" key="4">
    <source>
        <dbReference type="Proteomes" id="UP000829708"/>
    </source>
</evidence>
<name>A0ABY4D905_9SPIR</name>
<comment type="subcellular location">
    <subcellularLocation>
        <location evidence="1">Cytoplasm</location>
    </subcellularLocation>
</comment>
<dbReference type="Pfam" id="PF00923">
    <property type="entry name" value="TAL_FSA"/>
    <property type="match status" value="1"/>
</dbReference>
<accession>A0ABY4D905</accession>
<dbReference type="GO" id="GO:0016829">
    <property type="term" value="F:lyase activity"/>
    <property type="evidence" value="ECO:0007669"/>
    <property type="project" value="UniProtKB-KW"/>
</dbReference>
<dbReference type="InterPro" id="IPR001585">
    <property type="entry name" value="TAL/FSA"/>
</dbReference>
<dbReference type="Gene3D" id="3.20.20.70">
    <property type="entry name" value="Aldolase class I"/>
    <property type="match status" value="1"/>
</dbReference>
<evidence type="ECO:0000313" key="3">
    <source>
        <dbReference type="EMBL" id="UOM50317.1"/>
    </source>
</evidence>
<dbReference type="RefSeq" id="WP_244771708.1">
    <property type="nucleotide sequence ID" value="NZ_CP094929.1"/>
</dbReference>
<dbReference type="PANTHER" id="PTHR10683">
    <property type="entry name" value="TRANSALDOLASE"/>
    <property type="match status" value="1"/>
</dbReference>
<evidence type="ECO:0000256" key="2">
    <source>
        <dbReference type="ARBA" id="ARBA00023270"/>
    </source>
</evidence>
<evidence type="ECO:0000256" key="1">
    <source>
        <dbReference type="ARBA" id="ARBA00004496"/>
    </source>
</evidence>
<protein>
    <submittedName>
        <fullName evidence="3">Fructose-6-phosphate aldolase</fullName>
        <ecNumber evidence="3">4.1.2.-</ecNumber>
    </submittedName>
</protein>
<dbReference type="Proteomes" id="UP000829708">
    <property type="component" value="Chromosome"/>
</dbReference>
<keyword evidence="3" id="KW-0456">Lyase</keyword>
<dbReference type="PROSITE" id="PS01054">
    <property type="entry name" value="TRANSALDOLASE_1"/>
    <property type="match status" value="1"/>
</dbReference>
<organism evidence="3 4">
    <name type="scientific">Sphaerochaeta associata</name>
    <dbReference type="NCBI Taxonomy" id="1129264"/>
    <lineage>
        <taxon>Bacteria</taxon>
        <taxon>Pseudomonadati</taxon>
        <taxon>Spirochaetota</taxon>
        <taxon>Spirochaetia</taxon>
        <taxon>Spirochaetales</taxon>
        <taxon>Sphaerochaetaceae</taxon>
        <taxon>Sphaerochaeta</taxon>
    </lineage>
</organism>
<dbReference type="PANTHER" id="PTHR10683:SF28">
    <property type="entry name" value="TRANSALDOLASE C"/>
    <property type="match status" value="1"/>
</dbReference>
<dbReference type="InterPro" id="IPR033919">
    <property type="entry name" value="TSA/FSA_arc/bac"/>
</dbReference>
<dbReference type="EC" id="4.1.2.-" evidence="3"/>
<dbReference type="EMBL" id="CP094929">
    <property type="protein sequence ID" value="UOM50317.1"/>
    <property type="molecule type" value="Genomic_DNA"/>
</dbReference>
<reference evidence="4" key="1">
    <citation type="journal article" date="2024" name="J Bioinform Genom">
        <title>Complete genome sequence of the type strain bacterium Sphaerochaeta associata GLS2t (VKM B-2742)t.</title>
        <authorList>
            <person name="Troshina O.Y."/>
            <person name="Tepeeva A.N."/>
            <person name="Arzamasceva V.O."/>
            <person name="Whitman W.B."/>
            <person name="Varghese N."/>
            <person name="Shapiro N."/>
            <person name="Woyke T."/>
            <person name="Kripides N.C."/>
            <person name="Vasilenko O.V."/>
        </authorList>
    </citation>
    <scope>NUCLEOTIDE SEQUENCE [LARGE SCALE GENOMIC DNA]</scope>
    <source>
        <strain evidence="4">GLS2T</strain>
    </source>
</reference>
<sequence length="225" mass="24418">MELMLDTANLAEIERGLATYPISGVTSNPTIIKAEGGVDFFVHMRKIRELIGESRSLHVQVVSTDCASIMAEAQKIVSLLGPSTFVKIPVTQEGLEAIRILSKKGVNITATAIYTTLQGILAMLSGARYLAVYYNRMLNIDIDAAKVIKELSSLLWANSTSCQVLAASFKNINEITTAYASGASCCTVPYSLLCTGLSMPSITKAVHDFTTNWEEVYGKRTLLDL</sequence>
<gene>
    <name evidence="3" type="ORF">MUG09_12205</name>
</gene>
<proteinExistence type="predicted"/>
<dbReference type="NCBIfam" id="NF009299">
    <property type="entry name" value="PRK12656.1"/>
    <property type="match status" value="1"/>
</dbReference>
<dbReference type="SUPFAM" id="SSF51569">
    <property type="entry name" value="Aldolase"/>
    <property type="match status" value="1"/>
</dbReference>
<dbReference type="InterPro" id="IPR013785">
    <property type="entry name" value="Aldolase_TIM"/>
</dbReference>